<feature type="domain" description="Erythromycin biosynthesis protein CIII-like C-terminal" evidence="4">
    <location>
        <begin position="90"/>
        <end position="233"/>
    </location>
</feature>
<dbReference type="EMBL" id="FQZK01000009">
    <property type="protein sequence ID" value="SHJ72901.1"/>
    <property type="molecule type" value="Genomic_DNA"/>
</dbReference>
<proteinExistence type="inferred from homology"/>
<dbReference type="Proteomes" id="UP000184452">
    <property type="component" value="Unassembled WGS sequence"/>
</dbReference>
<organism evidence="6 7">
    <name type="scientific">Nocardiopsis flavescens</name>
    <dbReference type="NCBI Taxonomy" id="758803"/>
    <lineage>
        <taxon>Bacteria</taxon>
        <taxon>Bacillati</taxon>
        <taxon>Actinomycetota</taxon>
        <taxon>Actinomycetes</taxon>
        <taxon>Streptosporangiales</taxon>
        <taxon>Nocardiopsidaceae</taxon>
        <taxon>Nocardiopsis</taxon>
    </lineage>
</organism>
<evidence type="ECO:0000259" key="4">
    <source>
        <dbReference type="Pfam" id="PF06722"/>
    </source>
</evidence>
<dbReference type="InterPro" id="IPR048284">
    <property type="entry name" value="EryCIII-like_N"/>
</dbReference>
<dbReference type="AlphaFoldDB" id="A0A1M6LNX4"/>
<dbReference type="CDD" id="cd03784">
    <property type="entry name" value="GT1_Gtf-like"/>
    <property type="match status" value="1"/>
</dbReference>
<keyword evidence="2" id="KW-0328">Glycosyltransferase</keyword>
<keyword evidence="7" id="KW-1185">Reference proteome</keyword>
<evidence type="ECO:0000256" key="3">
    <source>
        <dbReference type="ARBA" id="ARBA00022679"/>
    </source>
</evidence>
<feature type="non-terminal residue" evidence="6">
    <location>
        <position position="1"/>
    </location>
</feature>
<evidence type="ECO:0000256" key="2">
    <source>
        <dbReference type="ARBA" id="ARBA00022676"/>
    </source>
</evidence>
<dbReference type="PANTHER" id="PTHR48050">
    <property type="entry name" value="STEROL 3-BETA-GLUCOSYLTRANSFERASE"/>
    <property type="match status" value="1"/>
</dbReference>
<dbReference type="RefSeq" id="WP_143173374.1">
    <property type="nucleotide sequence ID" value="NZ_FQZK01000009.1"/>
</dbReference>
<evidence type="ECO:0000313" key="6">
    <source>
        <dbReference type="EMBL" id="SHJ72901.1"/>
    </source>
</evidence>
<evidence type="ECO:0000259" key="5">
    <source>
        <dbReference type="Pfam" id="PF21036"/>
    </source>
</evidence>
<comment type="similarity">
    <text evidence="1">Belongs to the glycosyltransferase 28 family.</text>
</comment>
<feature type="domain" description="Erythromycin biosynthesis protein CIII-like N-terminal" evidence="5">
    <location>
        <begin position="18"/>
        <end position="73"/>
    </location>
</feature>
<evidence type="ECO:0000256" key="1">
    <source>
        <dbReference type="ARBA" id="ARBA00006962"/>
    </source>
</evidence>
<gene>
    <name evidence="6" type="ORF">SAMN05421803_1091</name>
</gene>
<dbReference type="SUPFAM" id="SSF53756">
    <property type="entry name" value="UDP-Glycosyltransferase/glycogen phosphorylase"/>
    <property type="match status" value="1"/>
</dbReference>
<dbReference type="Gene3D" id="3.40.50.2000">
    <property type="entry name" value="Glycogen Phosphorylase B"/>
    <property type="match status" value="2"/>
</dbReference>
<dbReference type="Pfam" id="PF06722">
    <property type="entry name" value="EryCIII-like_C"/>
    <property type="match status" value="1"/>
</dbReference>
<keyword evidence="3" id="KW-0808">Transferase</keyword>
<dbReference type="Pfam" id="PF21036">
    <property type="entry name" value="EryCIII-like_N"/>
    <property type="match status" value="1"/>
</dbReference>
<protein>
    <submittedName>
        <fullName evidence="6">Uncharacterized protein</fullName>
    </submittedName>
</protein>
<dbReference type="InterPro" id="IPR002213">
    <property type="entry name" value="UDP_glucos_trans"/>
</dbReference>
<dbReference type="OrthoDB" id="5488434at2"/>
<reference evidence="6 7" key="1">
    <citation type="submission" date="2016-11" db="EMBL/GenBank/DDBJ databases">
        <authorList>
            <person name="Jaros S."/>
            <person name="Januszkiewicz K."/>
            <person name="Wedrychowicz H."/>
        </authorList>
    </citation>
    <scope>NUCLEOTIDE SEQUENCE [LARGE SCALE GENOMIC DNA]</scope>
    <source>
        <strain evidence="6 7">CGMCC 4.5723</strain>
    </source>
</reference>
<dbReference type="GO" id="GO:0008194">
    <property type="term" value="F:UDP-glycosyltransferase activity"/>
    <property type="evidence" value="ECO:0007669"/>
    <property type="project" value="InterPro"/>
</dbReference>
<dbReference type="GO" id="GO:0016758">
    <property type="term" value="F:hexosyltransferase activity"/>
    <property type="evidence" value="ECO:0007669"/>
    <property type="project" value="UniProtKB-ARBA"/>
</dbReference>
<dbReference type="STRING" id="758803.SAMN05421803_1091"/>
<dbReference type="GO" id="GO:0017000">
    <property type="term" value="P:antibiotic biosynthetic process"/>
    <property type="evidence" value="ECO:0007669"/>
    <property type="project" value="UniProtKB-ARBA"/>
</dbReference>
<sequence>WMGRHAARWGVEFRERMTRGYFTLDYLPEPLRLQDAPGVRYVPLRYIPYNGRAVVPDWLLTPPERPRVCLTLGTSATERQGGYSVPVKDILESLADLDAEIVATLPDAERAHLGTLPPNVRPIGFTPLEPLARTCSAVINHGGAGTVLTMLDHGVPQVIVPRMQFDEKFMAAGVERAGAALVLGARSAVGGREVREAVIRVLSDPALRRGAAGARDLMHALPAPSAFVDTLVEEVRAARRTKDSPHLSGTPGHTP</sequence>
<name>A0A1M6LNX4_9ACTN</name>
<dbReference type="FunFam" id="3.40.50.2000:FF:000072">
    <property type="entry name" value="Glycosyl transferase"/>
    <property type="match status" value="1"/>
</dbReference>
<evidence type="ECO:0000313" key="7">
    <source>
        <dbReference type="Proteomes" id="UP000184452"/>
    </source>
</evidence>
<dbReference type="InterPro" id="IPR050426">
    <property type="entry name" value="Glycosyltransferase_28"/>
</dbReference>
<accession>A0A1M6LNX4</accession>
<dbReference type="InterPro" id="IPR010610">
    <property type="entry name" value="EryCIII-like_C"/>
</dbReference>
<dbReference type="PANTHER" id="PTHR48050:SF13">
    <property type="entry name" value="STEROL 3-BETA-GLUCOSYLTRANSFERASE UGT80A2"/>
    <property type="match status" value="1"/>
</dbReference>